<dbReference type="InterPro" id="IPR006574">
    <property type="entry name" value="PRY"/>
</dbReference>
<dbReference type="PRINTS" id="PR01407">
    <property type="entry name" value="BUTYPHLNCDUF"/>
</dbReference>
<evidence type="ECO:0000256" key="6">
    <source>
        <dbReference type="ARBA" id="ARBA00022723"/>
    </source>
</evidence>
<evidence type="ECO:0000259" key="18">
    <source>
        <dbReference type="PROSITE" id="PS50853"/>
    </source>
</evidence>
<dbReference type="PROSITE" id="PS50089">
    <property type="entry name" value="ZF_RING_2"/>
    <property type="match status" value="1"/>
</dbReference>
<dbReference type="Gene3D" id="2.60.120.920">
    <property type="match status" value="1"/>
</dbReference>
<evidence type="ECO:0000256" key="5">
    <source>
        <dbReference type="ARBA" id="ARBA00022656"/>
    </source>
</evidence>
<comment type="subcellular location">
    <subcellularLocation>
        <location evidence="1">Cytoplasm</location>
        <location evidence="1">Cytoskeleton</location>
    </subcellularLocation>
    <subcellularLocation>
        <location evidence="2">Secreted</location>
    </subcellularLocation>
</comment>
<dbReference type="SUPFAM" id="SSF49899">
    <property type="entry name" value="Concanavalin A-like lectins/glucanases"/>
    <property type="match status" value="1"/>
</dbReference>
<evidence type="ECO:0000256" key="8">
    <source>
        <dbReference type="ARBA" id="ARBA00022771"/>
    </source>
</evidence>
<evidence type="ECO:0000313" key="19">
    <source>
        <dbReference type="Proteomes" id="UP001652741"/>
    </source>
</evidence>
<evidence type="ECO:0000256" key="2">
    <source>
        <dbReference type="ARBA" id="ARBA00004613"/>
    </source>
</evidence>
<dbReference type="GO" id="GO:0005856">
    <property type="term" value="C:cytoskeleton"/>
    <property type="evidence" value="ECO:0007669"/>
    <property type="project" value="UniProtKB-SubCell"/>
</dbReference>
<dbReference type="InterPro" id="IPR036116">
    <property type="entry name" value="FN3_sf"/>
</dbReference>
<dbReference type="Pfam" id="PF15227">
    <property type="entry name" value="zf-C3HC4_4"/>
    <property type="match status" value="1"/>
</dbReference>
<dbReference type="SMART" id="SM00449">
    <property type="entry name" value="SPRY"/>
    <property type="match status" value="1"/>
</dbReference>
<evidence type="ECO:0000256" key="12">
    <source>
        <dbReference type="ARBA" id="ARBA00023212"/>
    </source>
</evidence>
<evidence type="ECO:0000256" key="15">
    <source>
        <dbReference type="SAM" id="MobiDB-lite"/>
    </source>
</evidence>
<dbReference type="PROSITE" id="PS00518">
    <property type="entry name" value="ZF_RING_1"/>
    <property type="match status" value="1"/>
</dbReference>
<dbReference type="Pfam" id="PF18078">
    <property type="entry name" value="Thioredoxin_11"/>
    <property type="match status" value="1"/>
</dbReference>
<sequence>MEPEGDPGVVSRSVKEERVESPALSCLSMKSNWSMIEPIHFREETMPPDLSASLLTVHHFRCPLCSDVMRDPVSIPCGHSYCRQCISTHWAQPGHAGNYVCPQCNKRFRAKPVLYTNAALAKVLQELQQVGLSPALPALGYAGPVDVACDICSGQKLRAVKSCLTCTVSYCELHVRQHYTIPALQRHTLADVIGYGGHKGHHGNTGKTERIKEKNEDEDEVEGSVSKKMKMGEEDSELKKIISELKKENSVLKQEAIEKQRMDTINKLRSDLQQKAAETERGNLENITAGWVEVPALGRPIHPGMLYDCCSESFTPDVLCDSDNKIKGKISLPFPFTETKVIETDSLQERFRALGLDQPIRTSFLSGLVEVRGAAEYLNHPLLHKGDYVTLHYKRTTRLDQLTSFLLEKVRRPEVIQQQTATHVVMAVTYGTQAFIVCKTNRTWTTSKVINKLKKMIQLLTAEDEAAQLAKSSGLTCTYYGDLETNRGDREITDLCKSFPKLLGPSGEKAVPLRVWLCPLKNLHPAATCVREMSEDLQSRVEREMEHYRCIGTRCEEIVKHEWVSKVQDLKDKLIHFIDLIQQYLAQLQKLMGRVLVSVRSGVQEEKAVEEEMIGHDLSPFRMEATGQWLDDKQAELKFLESLDSKIRSKMVSTDQLQKVISNSKTDTVVCFTLTSLGETDQYLSSLKQHLDSLQTYSHTRPGHRYQHTQPWFKSEENKERVTTAARAFLDFIVTKKLKFVATSIPDDSTPGASIRLYQGGKLVDSDYEAVSKPETVKVVDTQQSSVTLCLSPSKTGQTDRFRVEYRPVRPDLFFLHEEKNWRSMMTGENGEAFVISGLERDTQYQIRHRAEDMAGVTSEFSDITVTETGSGSEPGRPVVQSADRNSVSLTWRRPAEAAEGRPVLHYRLEYREEGQEEWVILLTDRDECVYSLTPTHTSCRVRVCAIYRDGDMSEPSKETVIPLAADVTLDPDTAHCELILSDNGRRVTAGKNRKVPNNPLRFDGWSCILGKEGFHSGRHFWHVEVNIEVEASWAVGVTRESAERKGWFSFSPNEGYWCLSKPSYSSTLCVFKTNLPWPSNLKVLDVCVDIEERWVSFYNAVSRSHVYTITDMVFTKGERIYPLFRTYGRDKGLVIQELK</sequence>
<dbReference type="InterPro" id="IPR048997">
    <property type="entry name" value="Stonustoxin-like_helical"/>
</dbReference>
<comment type="similarity">
    <text evidence="3">Belongs to the SNTX/VTX toxin family.</text>
</comment>
<dbReference type="CDD" id="cd13733">
    <property type="entry name" value="SPRY_PRY_C-I_1"/>
    <property type="match status" value="1"/>
</dbReference>
<dbReference type="Proteomes" id="UP001652741">
    <property type="component" value="Chromosome ssa01"/>
</dbReference>
<evidence type="ECO:0000256" key="14">
    <source>
        <dbReference type="SAM" id="Coils"/>
    </source>
</evidence>
<evidence type="ECO:0000256" key="4">
    <source>
        <dbReference type="ARBA" id="ARBA00022525"/>
    </source>
</evidence>
<gene>
    <name evidence="20" type="primary">LOC106571461</name>
</gene>
<keyword evidence="6" id="KW-0479">Metal-binding</keyword>
<dbReference type="GO" id="GO:0008270">
    <property type="term" value="F:zinc ion binding"/>
    <property type="evidence" value="ECO:0007669"/>
    <property type="project" value="UniProtKB-KW"/>
</dbReference>
<dbReference type="Pfam" id="PF00622">
    <property type="entry name" value="SPRY"/>
    <property type="match status" value="1"/>
</dbReference>
<dbReference type="CDD" id="cd00063">
    <property type="entry name" value="FN3"/>
    <property type="match status" value="2"/>
</dbReference>
<evidence type="ECO:0000256" key="3">
    <source>
        <dbReference type="ARBA" id="ARBA00006480"/>
    </source>
</evidence>
<feature type="domain" description="Fibronectin type-III" evidence="18">
    <location>
        <begin position="874"/>
        <end position="967"/>
    </location>
</feature>
<dbReference type="SMART" id="SM00184">
    <property type="entry name" value="RING"/>
    <property type="match status" value="1"/>
</dbReference>
<dbReference type="Pfam" id="PF21109">
    <property type="entry name" value="Stonustoxin_helical"/>
    <property type="match status" value="1"/>
</dbReference>
<dbReference type="SMART" id="SM00589">
    <property type="entry name" value="PRY"/>
    <property type="match status" value="1"/>
</dbReference>
<evidence type="ECO:0000256" key="13">
    <source>
        <dbReference type="PROSITE-ProRule" id="PRU00175"/>
    </source>
</evidence>
<evidence type="ECO:0000256" key="9">
    <source>
        <dbReference type="ARBA" id="ARBA00022833"/>
    </source>
</evidence>
<evidence type="ECO:0000256" key="7">
    <source>
        <dbReference type="ARBA" id="ARBA00022735"/>
    </source>
</evidence>
<dbReference type="SUPFAM" id="SSF49265">
    <property type="entry name" value="Fibronectin type III"/>
    <property type="match status" value="1"/>
</dbReference>
<dbReference type="InterPro" id="IPR013783">
    <property type="entry name" value="Ig-like_fold"/>
</dbReference>
<dbReference type="InterPro" id="IPR001870">
    <property type="entry name" value="B30.2/SPRY"/>
</dbReference>
<evidence type="ECO:0000259" key="17">
    <source>
        <dbReference type="PROSITE" id="PS50188"/>
    </source>
</evidence>
<protein>
    <submittedName>
        <fullName evidence="20">Uncharacterized protein isoform X1</fullName>
    </submittedName>
</protein>
<dbReference type="PROSITE" id="PS50188">
    <property type="entry name" value="B302_SPRY"/>
    <property type="match status" value="1"/>
</dbReference>
<keyword evidence="10" id="KW-0204">Cytolysis</keyword>
<accession>A0A1S3MA62</accession>
<dbReference type="GeneID" id="106571461"/>
<feature type="domain" description="RING-type" evidence="16">
    <location>
        <begin position="62"/>
        <end position="105"/>
    </location>
</feature>
<feature type="domain" description="Fibronectin type-III" evidence="18">
    <location>
        <begin position="773"/>
        <end position="872"/>
    </location>
</feature>
<keyword evidence="5" id="KW-0800">Toxin</keyword>
<evidence type="ECO:0000313" key="20">
    <source>
        <dbReference type="RefSeq" id="XP_014000078.2"/>
    </source>
</evidence>
<keyword evidence="12" id="KW-0206">Cytoskeleton</keyword>
<dbReference type="SUPFAM" id="SSF57850">
    <property type="entry name" value="RING/U-box"/>
    <property type="match status" value="1"/>
</dbReference>
<organism evidence="19 20">
    <name type="scientific">Salmo salar</name>
    <name type="common">Atlantic salmon</name>
    <dbReference type="NCBI Taxonomy" id="8030"/>
    <lineage>
        <taxon>Eukaryota</taxon>
        <taxon>Metazoa</taxon>
        <taxon>Chordata</taxon>
        <taxon>Craniata</taxon>
        <taxon>Vertebrata</taxon>
        <taxon>Euteleostomi</taxon>
        <taxon>Actinopterygii</taxon>
        <taxon>Neopterygii</taxon>
        <taxon>Teleostei</taxon>
        <taxon>Protacanthopterygii</taxon>
        <taxon>Salmoniformes</taxon>
        <taxon>Salmonidae</taxon>
        <taxon>Salmoninae</taxon>
        <taxon>Salmo</taxon>
    </lineage>
</organism>
<dbReference type="InterPro" id="IPR052090">
    <property type="entry name" value="Cytolytic_pore-forming_toxin"/>
</dbReference>
<reference evidence="20" key="1">
    <citation type="submission" date="2025-08" db="UniProtKB">
        <authorList>
            <consortium name="RefSeq"/>
        </authorList>
    </citation>
    <scope>IDENTIFICATION</scope>
</reference>
<dbReference type="InterPro" id="IPR003961">
    <property type="entry name" value="FN3_dom"/>
</dbReference>
<dbReference type="InterPro" id="IPR003877">
    <property type="entry name" value="SPRY_dom"/>
</dbReference>
<dbReference type="GO" id="GO:0090729">
    <property type="term" value="F:toxin activity"/>
    <property type="evidence" value="ECO:0007669"/>
    <property type="project" value="UniProtKB-KW"/>
</dbReference>
<dbReference type="Gene3D" id="3.30.40.10">
    <property type="entry name" value="Zinc/RING finger domain, C3HC4 (zinc finger)"/>
    <property type="match status" value="1"/>
</dbReference>
<feature type="coiled-coil region" evidence="14">
    <location>
        <begin position="235"/>
        <end position="262"/>
    </location>
</feature>
<dbReference type="GO" id="GO:0031640">
    <property type="term" value="P:killing of cells of another organism"/>
    <property type="evidence" value="ECO:0007669"/>
    <property type="project" value="UniProtKB-KW"/>
</dbReference>
<dbReference type="Pfam" id="PF13765">
    <property type="entry name" value="PRY"/>
    <property type="match status" value="1"/>
</dbReference>
<dbReference type="InterPro" id="IPR013320">
    <property type="entry name" value="ConA-like_dom_sf"/>
</dbReference>
<dbReference type="InterPro" id="IPR017907">
    <property type="entry name" value="Znf_RING_CS"/>
</dbReference>
<evidence type="ECO:0000256" key="11">
    <source>
        <dbReference type="ARBA" id="ARBA00023054"/>
    </source>
</evidence>
<proteinExistence type="inferred from homology"/>
<evidence type="ECO:0000259" key="16">
    <source>
        <dbReference type="PROSITE" id="PS50089"/>
    </source>
</evidence>
<dbReference type="InterPro" id="IPR003879">
    <property type="entry name" value="Butyrophylin_SPRY"/>
</dbReference>
<dbReference type="CDD" id="cd19802">
    <property type="entry name" value="Bbox1_TRIM8-like"/>
    <property type="match status" value="1"/>
</dbReference>
<evidence type="ECO:0000256" key="1">
    <source>
        <dbReference type="ARBA" id="ARBA00004245"/>
    </source>
</evidence>
<keyword evidence="4" id="KW-0964">Secreted</keyword>
<dbReference type="InterPro" id="IPR001841">
    <property type="entry name" value="Znf_RING"/>
</dbReference>
<dbReference type="PANTHER" id="PTHR31594">
    <property type="entry name" value="AIG1-TYPE G DOMAIN-CONTAINING PROTEIN"/>
    <property type="match status" value="1"/>
</dbReference>
<dbReference type="InterPro" id="IPR013083">
    <property type="entry name" value="Znf_RING/FYVE/PHD"/>
</dbReference>
<keyword evidence="12" id="KW-0963">Cytoplasm</keyword>
<feature type="region of interest" description="Disordered" evidence="15">
    <location>
        <begin position="198"/>
        <end position="232"/>
    </location>
</feature>
<dbReference type="PANTHER" id="PTHR31594:SF16">
    <property type="entry name" value="SI:CH211-281L24.3"/>
    <property type="match status" value="1"/>
</dbReference>
<dbReference type="InterPro" id="IPR043136">
    <property type="entry name" value="B30.2/SPRY_sf"/>
</dbReference>
<keyword evidence="7" id="KW-0354">Hemolysis</keyword>
<dbReference type="Gene3D" id="2.60.40.10">
    <property type="entry name" value="Immunoglobulins"/>
    <property type="match status" value="2"/>
</dbReference>
<keyword evidence="8 13" id="KW-0863">Zinc-finger</keyword>
<keyword evidence="19" id="KW-1185">Reference proteome</keyword>
<dbReference type="SMART" id="SM00060">
    <property type="entry name" value="FN3"/>
    <property type="match status" value="2"/>
</dbReference>
<dbReference type="AlphaFoldDB" id="A0A1S3MA62"/>
<evidence type="ECO:0000256" key="10">
    <source>
        <dbReference type="ARBA" id="ARBA00022852"/>
    </source>
</evidence>
<keyword evidence="11 14" id="KW-0175">Coiled coil</keyword>
<feature type="domain" description="B30.2/SPRY" evidence="17">
    <location>
        <begin position="948"/>
        <end position="1140"/>
    </location>
</feature>
<dbReference type="InterPro" id="IPR040581">
    <property type="entry name" value="Thioredoxin_11"/>
</dbReference>
<dbReference type="KEGG" id="sasa:106571461"/>
<dbReference type="Gene3D" id="4.10.830.40">
    <property type="match status" value="1"/>
</dbReference>
<dbReference type="PROSITE" id="PS50853">
    <property type="entry name" value="FN3"/>
    <property type="match status" value="2"/>
</dbReference>
<name>A0A1S3MA62_SALSA</name>
<dbReference type="RefSeq" id="XP_014000078.2">
    <property type="nucleotide sequence ID" value="XM_014144603.2"/>
</dbReference>
<dbReference type="GO" id="GO:0005576">
    <property type="term" value="C:extracellular region"/>
    <property type="evidence" value="ECO:0007669"/>
    <property type="project" value="UniProtKB-SubCell"/>
</dbReference>
<keyword evidence="9" id="KW-0862">Zinc</keyword>